<keyword evidence="2 8" id="KW-0812">Transmembrane</keyword>
<keyword evidence="6 8" id="KW-0472">Membrane</keyword>
<dbReference type="AlphaFoldDB" id="C1E8Z6"/>
<dbReference type="Pfam" id="PF07766">
    <property type="entry name" value="LETM1_RBD"/>
    <property type="match status" value="1"/>
</dbReference>
<dbReference type="RefSeq" id="XP_002503339.1">
    <property type="nucleotide sequence ID" value="XM_002503293.1"/>
</dbReference>
<gene>
    <name evidence="10" type="ORF">MICPUN_82841</name>
</gene>
<accession>C1E8Z6</accession>
<keyword evidence="11" id="KW-1185">Reference proteome</keyword>
<evidence type="ECO:0000256" key="3">
    <source>
        <dbReference type="ARBA" id="ARBA00022792"/>
    </source>
</evidence>
<dbReference type="PROSITE" id="PS51758">
    <property type="entry name" value="LETM1_RBD"/>
    <property type="match status" value="1"/>
</dbReference>
<evidence type="ECO:0000256" key="4">
    <source>
        <dbReference type="ARBA" id="ARBA00022989"/>
    </source>
</evidence>
<dbReference type="InterPro" id="IPR044202">
    <property type="entry name" value="LETM1/MDM38-like"/>
</dbReference>
<dbReference type="EMBL" id="CP001327">
    <property type="protein sequence ID" value="ACO64597.1"/>
    <property type="molecule type" value="Genomic_DNA"/>
</dbReference>
<evidence type="ECO:0000313" key="11">
    <source>
        <dbReference type="Proteomes" id="UP000002009"/>
    </source>
</evidence>
<evidence type="ECO:0000313" key="10">
    <source>
        <dbReference type="EMBL" id="ACO64597.1"/>
    </source>
</evidence>
<dbReference type="InParanoid" id="C1E8Z6"/>
<protein>
    <recommendedName>
        <fullName evidence="9">Letm1 RBD domain-containing protein</fullName>
    </recommendedName>
</protein>
<evidence type="ECO:0000256" key="2">
    <source>
        <dbReference type="ARBA" id="ARBA00022692"/>
    </source>
</evidence>
<proteinExistence type="predicted"/>
<dbReference type="Proteomes" id="UP000002009">
    <property type="component" value="Chromosome 6"/>
</dbReference>
<dbReference type="GO" id="GO:0030003">
    <property type="term" value="P:intracellular monoatomic cation homeostasis"/>
    <property type="evidence" value="ECO:0007669"/>
    <property type="project" value="TreeGrafter"/>
</dbReference>
<dbReference type="GO" id="GO:0005743">
    <property type="term" value="C:mitochondrial inner membrane"/>
    <property type="evidence" value="ECO:0007669"/>
    <property type="project" value="UniProtKB-SubCell"/>
</dbReference>
<name>C1E8Z6_MICCC</name>
<sequence>MYESAKAAASYVASFGPYAVACARMSRAEWRHAVSHGWHHFKDEMSHYWMGTKLLWVEVKIASRLLFKTLRGEQLTRRERRQMTRTTADVFRLVPFAAFVLIPFMEFLLPVALKVFPGMLPSTFRNDLKHEEELKKKLKAKLEVARFLQDTVRVMAKGLKQSRSGYTRDKADKLYDFMKRVRSGDATVTNDDISKFATLFGDEFTLDHISRGQLANMCRFVGIAPYGTDFYLRNQLSQKLRSLKNDDRVIKQDGIASLSLEELKSANRARGMRADTDDRAILERQLEDWLDLSLERKLPPSLLILSR</sequence>
<keyword evidence="4 8" id="KW-1133">Transmembrane helix</keyword>
<dbReference type="GeneID" id="8244626"/>
<dbReference type="OMA" id="WHHFKDE"/>
<feature type="domain" description="Letm1 RBD" evidence="9">
    <location>
        <begin position="136"/>
        <end position="307"/>
    </location>
</feature>
<feature type="transmembrane region" description="Helical" evidence="8">
    <location>
        <begin position="90"/>
        <end position="113"/>
    </location>
</feature>
<dbReference type="InterPro" id="IPR033122">
    <property type="entry name" value="LETM1-like_RBD"/>
</dbReference>
<dbReference type="OrthoDB" id="275278at2759"/>
<evidence type="ECO:0000256" key="1">
    <source>
        <dbReference type="ARBA" id="ARBA00004434"/>
    </source>
</evidence>
<dbReference type="PANTHER" id="PTHR14009">
    <property type="entry name" value="LEUCINE ZIPPER-EF-HAND CONTAINING TRANSMEMBRANE PROTEIN"/>
    <property type="match status" value="1"/>
</dbReference>
<dbReference type="KEGG" id="mis:MICPUN_82841"/>
<evidence type="ECO:0000256" key="7">
    <source>
        <dbReference type="PROSITE-ProRule" id="PRU01094"/>
    </source>
</evidence>
<evidence type="ECO:0000256" key="5">
    <source>
        <dbReference type="ARBA" id="ARBA00023128"/>
    </source>
</evidence>
<dbReference type="eggNOG" id="KOG1043">
    <property type="taxonomic scope" value="Eukaryota"/>
</dbReference>
<organism evidence="10 11">
    <name type="scientific">Micromonas commoda (strain RCC299 / NOUM17 / CCMP2709)</name>
    <name type="common">Picoplanktonic green alga</name>
    <dbReference type="NCBI Taxonomy" id="296587"/>
    <lineage>
        <taxon>Eukaryota</taxon>
        <taxon>Viridiplantae</taxon>
        <taxon>Chlorophyta</taxon>
        <taxon>Mamiellophyceae</taxon>
        <taxon>Mamiellales</taxon>
        <taxon>Mamiellaceae</taxon>
        <taxon>Micromonas</taxon>
    </lineage>
</organism>
<evidence type="ECO:0000256" key="6">
    <source>
        <dbReference type="ARBA" id="ARBA00023136"/>
    </source>
</evidence>
<comment type="subcellular location">
    <subcellularLocation>
        <location evidence="1">Mitochondrion inner membrane</location>
        <topology evidence="1">Single-pass membrane protein</topology>
    </subcellularLocation>
</comment>
<keyword evidence="3" id="KW-0999">Mitochondrion inner membrane</keyword>
<dbReference type="PANTHER" id="PTHR14009:SF1">
    <property type="entry name" value="MITOCHONDRIAL PROTON_CALCIUM EXCHANGER PROTEIN"/>
    <property type="match status" value="1"/>
</dbReference>
<evidence type="ECO:0000259" key="9">
    <source>
        <dbReference type="PROSITE" id="PS51758"/>
    </source>
</evidence>
<reference evidence="10 11" key="1">
    <citation type="journal article" date="2009" name="Science">
        <title>Green evolution and dynamic adaptations revealed by genomes of the marine picoeukaryotes Micromonas.</title>
        <authorList>
            <person name="Worden A.Z."/>
            <person name="Lee J.H."/>
            <person name="Mock T."/>
            <person name="Rouze P."/>
            <person name="Simmons M.P."/>
            <person name="Aerts A.L."/>
            <person name="Allen A.E."/>
            <person name="Cuvelier M.L."/>
            <person name="Derelle E."/>
            <person name="Everett M.V."/>
            <person name="Foulon E."/>
            <person name="Grimwood J."/>
            <person name="Gundlach H."/>
            <person name="Henrissat B."/>
            <person name="Napoli C."/>
            <person name="McDonald S.M."/>
            <person name="Parker M.S."/>
            <person name="Rombauts S."/>
            <person name="Salamov A."/>
            <person name="Von Dassow P."/>
            <person name="Badger J.H."/>
            <person name="Coutinho P.M."/>
            <person name="Demir E."/>
            <person name="Dubchak I."/>
            <person name="Gentemann C."/>
            <person name="Eikrem W."/>
            <person name="Gready J.E."/>
            <person name="John U."/>
            <person name="Lanier W."/>
            <person name="Lindquist E.A."/>
            <person name="Lucas S."/>
            <person name="Mayer K.F."/>
            <person name="Moreau H."/>
            <person name="Not F."/>
            <person name="Otillar R."/>
            <person name="Panaud O."/>
            <person name="Pangilinan J."/>
            <person name="Paulsen I."/>
            <person name="Piegu B."/>
            <person name="Poliakov A."/>
            <person name="Robbens S."/>
            <person name="Schmutz J."/>
            <person name="Toulza E."/>
            <person name="Wyss T."/>
            <person name="Zelensky A."/>
            <person name="Zhou K."/>
            <person name="Armbrust E.V."/>
            <person name="Bhattacharya D."/>
            <person name="Goodenough U.W."/>
            <person name="Van de Peer Y."/>
            <person name="Grigoriev I.V."/>
        </authorList>
    </citation>
    <scope>NUCLEOTIDE SEQUENCE [LARGE SCALE GENOMIC DNA]</scope>
    <source>
        <strain evidence="11">RCC299 / NOUM17</strain>
    </source>
</reference>
<feature type="non-terminal residue" evidence="10">
    <location>
        <position position="307"/>
    </location>
</feature>
<dbReference type="GO" id="GO:0043022">
    <property type="term" value="F:ribosome binding"/>
    <property type="evidence" value="ECO:0007669"/>
    <property type="project" value="InterPro"/>
</dbReference>
<evidence type="ECO:0000256" key="8">
    <source>
        <dbReference type="SAM" id="Phobius"/>
    </source>
</evidence>
<keyword evidence="5 7" id="KW-0496">Mitochondrion</keyword>